<dbReference type="AlphaFoldDB" id="A0A6G1AYE7"/>
<keyword evidence="2" id="KW-1185">Reference proteome</keyword>
<evidence type="ECO:0000313" key="2">
    <source>
        <dbReference type="Proteomes" id="UP000475037"/>
    </source>
</evidence>
<comment type="caution">
    <text evidence="1">The sequence shown here is derived from an EMBL/GenBank/DDBJ whole genome shotgun (WGS) entry which is preliminary data.</text>
</comment>
<reference evidence="1 2" key="1">
    <citation type="submission" date="2019-11" db="EMBL/GenBank/DDBJ databases">
        <authorList>
            <person name="Yang C."/>
            <person name="Li F."/>
        </authorList>
    </citation>
    <scope>NUCLEOTIDE SEQUENCE [LARGE SCALE GENOMIC DNA]</scope>
    <source>
        <strain evidence="1">KB4526</strain>
        <tissue evidence="1">Muscle</tissue>
    </source>
</reference>
<accession>A0A6G1AYE7</accession>
<proteinExistence type="predicted"/>
<evidence type="ECO:0000313" key="1">
    <source>
        <dbReference type="EMBL" id="KAF0880985.1"/>
    </source>
</evidence>
<feature type="non-terminal residue" evidence="1">
    <location>
        <position position="1"/>
    </location>
</feature>
<name>A0A6G1AYE7_CROCR</name>
<dbReference type="EMBL" id="VOAJ01003033">
    <property type="protein sequence ID" value="KAF0880985.1"/>
    <property type="molecule type" value="Genomic_DNA"/>
</dbReference>
<gene>
    <name evidence="1" type="ORF">FOF47_R07554</name>
</gene>
<protein>
    <submittedName>
        <fullName evidence="1">LORF2 protein</fullName>
    </submittedName>
</protein>
<sequence>AKDMNREFTEKETNNFIKRCSILFVIRDIIKENYREIAFTFSMYQINKDKKLYVLLVQAWGTGSLICWLWDTESVQHLWMAKSNKHIYQLANVLLLGINPNTFGQNKVCTKLFMEALFVGVKFWKPPKCPSKKDCLNKLYCTEPMEHFAALK</sequence>
<organism evidence="1 2">
    <name type="scientific">Crocuta crocuta</name>
    <name type="common">Spotted hyena</name>
    <dbReference type="NCBI Taxonomy" id="9678"/>
    <lineage>
        <taxon>Eukaryota</taxon>
        <taxon>Metazoa</taxon>
        <taxon>Chordata</taxon>
        <taxon>Craniata</taxon>
        <taxon>Vertebrata</taxon>
        <taxon>Euteleostomi</taxon>
        <taxon>Mammalia</taxon>
        <taxon>Eutheria</taxon>
        <taxon>Laurasiatheria</taxon>
        <taxon>Carnivora</taxon>
        <taxon>Feliformia</taxon>
        <taxon>Hyaenidae</taxon>
        <taxon>Crocuta</taxon>
    </lineage>
</organism>
<dbReference type="Proteomes" id="UP000475037">
    <property type="component" value="Unassembled WGS sequence"/>
</dbReference>
<feature type="non-terminal residue" evidence="1">
    <location>
        <position position="152"/>
    </location>
</feature>